<sequence length="104" mass="11851">MWYPGRVRPKKDPVGDGPMDTLFTAMRLTGTSNDLVPDLAMLVYMLRPNPIHTVAFTEMARSRGSTRILLRLSDMRDVSHALSNVQGIEDNEFRRLARANFPLY</sequence>
<evidence type="ECO:0000313" key="2">
    <source>
        <dbReference type="Proteomes" id="UP000613580"/>
    </source>
</evidence>
<organism evidence="1 2">
    <name type="scientific">Mycena chlorophos</name>
    <name type="common">Agaric fungus</name>
    <name type="synonym">Agaricus chlorophos</name>
    <dbReference type="NCBI Taxonomy" id="658473"/>
    <lineage>
        <taxon>Eukaryota</taxon>
        <taxon>Fungi</taxon>
        <taxon>Dikarya</taxon>
        <taxon>Basidiomycota</taxon>
        <taxon>Agaricomycotina</taxon>
        <taxon>Agaricomycetes</taxon>
        <taxon>Agaricomycetidae</taxon>
        <taxon>Agaricales</taxon>
        <taxon>Marasmiineae</taxon>
        <taxon>Mycenaceae</taxon>
        <taxon>Mycena</taxon>
    </lineage>
</organism>
<dbReference type="AlphaFoldDB" id="A0A8H6TIH5"/>
<evidence type="ECO:0000313" key="1">
    <source>
        <dbReference type="EMBL" id="KAF7319565.1"/>
    </source>
</evidence>
<keyword evidence="2" id="KW-1185">Reference proteome</keyword>
<dbReference type="Proteomes" id="UP000613580">
    <property type="component" value="Unassembled WGS sequence"/>
</dbReference>
<name>A0A8H6TIH5_MYCCL</name>
<accession>A0A8H6TIH5</accession>
<comment type="caution">
    <text evidence="1">The sequence shown here is derived from an EMBL/GenBank/DDBJ whole genome shotgun (WGS) entry which is preliminary data.</text>
</comment>
<reference evidence="1" key="1">
    <citation type="submission" date="2020-05" db="EMBL/GenBank/DDBJ databases">
        <title>Mycena genomes resolve the evolution of fungal bioluminescence.</title>
        <authorList>
            <person name="Tsai I.J."/>
        </authorList>
    </citation>
    <scope>NUCLEOTIDE SEQUENCE</scope>
    <source>
        <strain evidence="1">110903Hualien_Pintung</strain>
    </source>
</reference>
<proteinExistence type="predicted"/>
<dbReference type="EMBL" id="JACAZE010000003">
    <property type="protein sequence ID" value="KAF7319565.1"/>
    <property type="molecule type" value="Genomic_DNA"/>
</dbReference>
<protein>
    <submittedName>
        <fullName evidence="1">F-box domain-containing protein</fullName>
    </submittedName>
</protein>
<gene>
    <name evidence="1" type="ORF">HMN09_00296100</name>
</gene>